<dbReference type="CDD" id="cd00419">
    <property type="entry name" value="Ferrochelatase_C"/>
    <property type="match status" value="1"/>
</dbReference>
<evidence type="ECO:0000256" key="2">
    <source>
        <dbReference type="ARBA" id="ARBA00007718"/>
    </source>
</evidence>
<evidence type="ECO:0000256" key="7">
    <source>
        <dbReference type="ARBA" id="ARBA00049915"/>
    </source>
</evidence>
<name>V5GWL2_IXORI</name>
<sequence length="386" mass="43569">MFAALRNSAKRSPTVGAAFGGFRQDSNSAAPKTAVLMLNMGDSSHKEDVELFLKRVFTDNDIMSMPFQSVLGPLIARRRAPKLAEKYKEIEGSSTLLQWTELQGRQIMNTLDNISPKTGPHKYYIGFRYTNPLTEDSLEQIEKDGVERVVAFSQYPQYSCCTSGSSLNAIFRFYNQTKRKSAAQWSFIDRWPIHDAITKGYASIIKEELKKFPEEVRDQVVILFSAHSLPMKVVDKGDPYPTEVAATVVGVMNELDNSHPYRLVWQSKVGPLPWLKPETEASMRALARKGHRHQLLVPIAFVNEHIETLHEMDLELGRDVAPKIGLLNFRRAPALNDHPAFIQGLAALVKEHLESGQKCSPQLLLTCPMCDKRICKDMREWVASLP</sequence>
<dbReference type="UniPathway" id="UPA00252">
    <property type="reaction ID" value="UER00325"/>
</dbReference>
<evidence type="ECO:0000313" key="9">
    <source>
        <dbReference type="EMBL" id="JAB74800.1"/>
    </source>
</evidence>
<dbReference type="AlphaFoldDB" id="V5GWL2"/>
<evidence type="ECO:0000256" key="1">
    <source>
        <dbReference type="ARBA" id="ARBA00004943"/>
    </source>
</evidence>
<evidence type="ECO:0000256" key="8">
    <source>
        <dbReference type="RuleBase" id="RU000607"/>
    </source>
</evidence>
<evidence type="ECO:0000256" key="6">
    <source>
        <dbReference type="ARBA" id="ARBA00023244"/>
    </source>
</evidence>
<organism evidence="9">
    <name type="scientific">Ixodes ricinus</name>
    <name type="common">Common tick</name>
    <name type="synonym">Acarus ricinus</name>
    <dbReference type="NCBI Taxonomy" id="34613"/>
    <lineage>
        <taxon>Eukaryota</taxon>
        <taxon>Metazoa</taxon>
        <taxon>Ecdysozoa</taxon>
        <taxon>Arthropoda</taxon>
        <taxon>Chelicerata</taxon>
        <taxon>Arachnida</taxon>
        <taxon>Acari</taxon>
        <taxon>Parasitiformes</taxon>
        <taxon>Ixodida</taxon>
        <taxon>Ixodoidea</taxon>
        <taxon>Ixodidae</taxon>
        <taxon>Ixodinae</taxon>
        <taxon>Ixodes</taxon>
    </lineage>
</organism>
<dbReference type="Gene3D" id="3.40.50.1400">
    <property type="match status" value="2"/>
</dbReference>
<dbReference type="InterPro" id="IPR019772">
    <property type="entry name" value="Ferrochelatase_AS"/>
</dbReference>
<comment type="catalytic activity">
    <reaction evidence="7">
        <text>heme b + 2 H(+) = protoporphyrin IX + Fe(2+)</text>
        <dbReference type="Rhea" id="RHEA:22584"/>
        <dbReference type="ChEBI" id="CHEBI:15378"/>
        <dbReference type="ChEBI" id="CHEBI:29033"/>
        <dbReference type="ChEBI" id="CHEBI:57306"/>
        <dbReference type="ChEBI" id="CHEBI:60344"/>
        <dbReference type="EC" id="4.98.1.1"/>
    </reaction>
    <physiologicalReaction direction="right-to-left" evidence="7">
        <dbReference type="Rhea" id="RHEA:22586"/>
    </physiologicalReaction>
</comment>
<dbReference type="InterPro" id="IPR033644">
    <property type="entry name" value="Ferrochelatase_C"/>
</dbReference>
<comment type="pathway">
    <text evidence="1 8">Porphyrin-containing compound metabolism; protoheme biosynthesis; protoheme from protoporphyrin-IX: step 1/1.</text>
</comment>
<accession>V5GWL2</accession>
<keyword evidence="6 8" id="KW-0627">Porphyrin biosynthesis</keyword>
<dbReference type="EC" id="4.98.1.1" evidence="8"/>
<evidence type="ECO:0000256" key="3">
    <source>
        <dbReference type="ARBA" id="ARBA00023004"/>
    </source>
</evidence>
<dbReference type="InterPro" id="IPR001015">
    <property type="entry name" value="Ferrochelatase"/>
</dbReference>
<dbReference type="PROSITE" id="PS00534">
    <property type="entry name" value="FERROCHELATASE"/>
    <property type="match status" value="1"/>
</dbReference>
<comment type="subcellular location">
    <subcellularLocation>
        <location evidence="8">Mitochondrion inner membrane</location>
    </subcellularLocation>
</comment>
<keyword evidence="8" id="KW-0496">Mitochondrion</keyword>
<keyword evidence="8" id="KW-0999">Mitochondrion inner membrane</keyword>
<dbReference type="PANTHER" id="PTHR11108:SF1">
    <property type="entry name" value="FERROCHELATASE, MITOCHONDRIAL"/>
    <property type="match status" value="1"/>
</dbReference>
<dbReference type="EMBL" id="GANP01009668">
    <property type="protein sequence ID" value="JAB74800.1"/>
    <property type="molecule type" value="mRNA"/>
</dbReference>
<keyword evidence="5 8" id="KW-0456">Lyase</keyword>
<dbReference type="FunFam" id="3.40.50.1400:FF:000001">
    <property type="entry name" value="Ferrochelatase"/>
    <property type="match status" value="1"/>
</dbReference>
<dbReference type="SUPFAM" id="SSF53800">
    <property type="entry name" value="Chelatase"/>
    <property type="match status" value="1"/>
</dbReference>
<comment type="similarity">
    <text evidence="2 8">Belongs to the ferrochelatase family.</text>
</comment>
<evidence type="ECO:0000256" key="5">
    <source>
        <dbReference type="ARBA" id="ARBA00023239"/>
    </source>
</evidence>
<dbReference type="GO" id="GO:0006783">
    <property type="term" value="P:heme biosynthetic process"/>
    <property type="evidence" value="ECO:0007669"/>
    <property type="project" value="UniProtKB-UniRule"/>
</dbReference>
<keyword evidence="3 8" id="KW-0408">Iron</keyword>
<evidence type="ECO:0000256" key="4">
    <source>
        <dbReference type="ARBA" id="ARBA00023133"/>
    </source>
</evidence>
<dbReference type="HAMAP" id="MF_00323">
    <property type="entry name" value="Ferrochelatase"/>
    <property type="match status" value="1"/>
</dbReference>
<dbReference type="NCBIfam" id="TIGR00109">
    <property type="entry name" value="hemH"/>
    <property type="match status" value="1"/>
</dbReference>
<dbReference type="GO" id="GO:0005743">
    <property type="term" value="C:mitochondrial inner membrane"/>
    <property type="evidence" value="ECO:0007669"/>
    <property type="project" value="UniProtKB-SubCell"/>
</dbReference>
<dbReference type="InterPro" id="IPR033659">
    <property type="entry name" value="Ferrochelatase_N"/>
</dbReference>
<dbReference type="GO" id="GO:0004325">
    <property type="term" value="F:ferrochelatase activity"/>
    <property type="evidence" value="ECO:0007669"/>
    <property type="project" value="UniProtKB-UniRule"/>
</dbReference>
<dbReference type="PANTHER" id="PTHR11108">
    <property type="entry name" value="FERROCHELATASE"/>
    <property type="match status" value="1"/>
</dbReference>
<protein>
    <recommendedName>
        <fullName evidence="8">Ferrochelatase</fullName>
        <ecNumber evidence="8">4.98.1.1</ecNumber>
    </recommendedName>
</protein>
<keyword evidence="8" id="KW-0472">Membrane</keyword>
<reference evidence="9" key="1">
    <citation type="journal article" date="2015" name="Sci. Rep.">
        <title>Tissue- and time-dependent transcription in Ixodes ricinus salivary glands and midguts when blood feeding on the vertebrate host.</title>
        <authorList>
            <person name="Kotsyfakis M."/>
            <person name="Schwarz A."/>
            <person name="Erhart J."/>
            <person name="Ribeiro J.M."/>
        </authorList>
    </citation>
    <scope>NUCLEOTIDE SEQUENCE</scope>
    <source>
        <tissue evidence="9">Salivary gland and midgut</tissue>
    </source>
</reference>
<dbReference type="CDD" id="cd03411">
    <property type="entry name" value="Ferrochelatase_N"/>
    <property type="match status" value="1"/>
</dbReference>
<comment type="function">
    <text evidence="8">Catalyzes the ferrous insertion into protoporphyrin IX.</text>
</comment>
<proteinExistence type="evidence at transcript level"/>
<keyword evidence="4 8" id="KW-0350">Heme biosynthesis</keyword>
<dbReference type="Pfam" id="PF00762">
    <property type="entry name" value="Ferrochelatase"/>
    <property type="match status" value="1"/>
</dbReference>